<sequence length="257" mass="28025">MQLSTRQQAILTLLREQGGVLASGDLTDHFDVSVQTIRKDLNDLSDMGLVKRVHGGITLPVQTHNLSFANRCVINLRAKQRIAERVVAQLPEGCSLFLGIGTTPQQVAEAMLNHPGATVITNNLNAALALCRNSRISTYLCGGRLRPSDQDLMGEDATAYLRRFQVNFGIFGIGGLSADGALLDFSPEESHISQAILENCEQRFLVADASKYLRSAPVKTGHLNDIDRLFVDQLSAPFEDLCLRHDIDVVVCAEAAL</sequence>
<dbReference type="PRINTS" id="PR00037">
    <property type="entry name" value="HTHLACR"/>
</dbReference>
<accession>A0A437Q495</accession>
<dbReference type="PROSITE" id="PS51000">
    <property type="entry name" value="HTH_DEOR_2"/>
    <property type="match status" value="1"/>
</dbReference>
<dbReference type="SUPFAM" id="SSF46785">
    <property type="entry name" value="Winged helix' DNA-binding domain"/>
    <property type="match status" value="1"/>
</dbReference>
<dbReference type="InterPro" id="IPR001034">
    <property type="entry name" value="DeoR_HTH"/>
</dbReference>
<evidence type="ECO:0000256" key="3">
    <source>
        <dbReference type="ARBA" id="ARBA00023163"/>
    </source>
</evidence>
<dbReference type="InterPro" id="IPR037171">
    <property type="entry name" value="NagB/RpiA_transferase-like"/>
</dbReference>
<keyword evidence="3" id="KW-0804">Transcription</keyword>
<dbReference type="SMART" id="SM01134">
    <property type="entry name" value="DeoRC"/>
    <property type="match status" value="1"/>
</dbReference>
<evidence type="ECO:0000313" key="6">
    <source>
        <dbReference type="Proteomes" id="UP000282818"/>
    </source>
</evidence>
<dbReference type="SMART" id="SM00420">
    <property type="entry name" value="HTH_DEOR"/>
    <property type="match status" value="1"/>
</dbReference>
<dbReference type="InterPro" id="IPR014036">
    <property type="entry name" value="DeoR-like_C"/>
</dbReference>
<dbReference type="PANTHER" id="PTHR30363">
    <property type="entry name" value="HTH-TYPE TRANSCRIPTIONAL REGULATOR SRLR-RELATED"/>
    <property type="match status" value="1"/>
</dbReference>
<dbReference type="InterPro" id="IPR036390">
    <property type="entry name" value="WH_DNA-bd_sf"/>
</dbReference>
<dbReference type="Proteomes" id="UP000282818">
    <property type="component" value="Unassembled WGS sequence"/>
</dbReference>
<evidence type="ECO:0000256" key="2">
    <source>
        <dbReference type="ARBA" id="ARBA00023015"/>
    </source>
</evidence>
<dbReference type="GO" id="GO:0003700">
    <property type="term" value="F:DNA-binding transcription factor activity"/>
    <property type="evidence" value="ECO:0007669"/>
    <property type="project" value="InterPro"/>
</dbReference>
<keyword evidence="6" id="KW-1185">Reference proteome</keyword>
<keyword evidence="1" id="KW-0678">Repressor</keyword>
<gene>
    <name evidence="5" type="ORF">EOE65_16375</name>
</gene>
<name>A0A437Q495_9GAMM</name>
<dbReference type="SUPFAM" id="SSF100950">
    <property type="entry name" value="NagB/RpiA/CoA transferase-like"/>
    <property type="match status" value="1"/>
</dbReference>
<proteinExistence type="predicted"/>
<dbReference type="Gene3D" id="3.30.750.70">
    <property type="entry name" value="4-hydroxybutyrate coenzyme like domains"/>
    <property type="match status" value="1"/>
</dbReference>
<dbReference type="EMBL" id="SACQ01000010">
    <property type="protein sequence ID" value="RVU29347.1"/>
    <property type="molecule type" value="Genomic_DNA"/>
</dbReference>
<dbReference type="AlphaFoldDB" id="A0A437Q495"/>
<dbReference type="RefSeq" id="WP_127695727.1">
    <property type="nucleotide sequence ID" value="NZ_SACQ01000010.1"/>
</dbReference>
<protein>
    <submittedName>
        <fullName evidence="5">DeoR/GlpR transcriptional regulator</fullName>
    </submittedName>
</protein>
<keyword evidence="2" id="KW-0805">Transcription regulation</keyword>
<evidence type="ECO:0000259" key="4">
    <source>
        <dbReference type="PROSITE" id="PS51000"/>
    </source>
</evidence>
<dbReference type="InterPro" id="IPR050313">
    <property type="entry name" value="Carb_Metab_HTH_regulators"/>
</dbReference>
<feature type="domain" description="HTH deoR-type" evidence="4">
    <location>
        <begin position="4"/>
        <end position="59"/>
    </location>
</feature>
<dbReference type="InterPro" id="IPR036388">
    <property type="entry name" value="WH-like_DNA-bd_sf"/>
</dbReference>
<dbReference type="PANTHER" id="PTHR30363:SF4">
    <property type="entry name" value="GLYCEROL-3-PHOSPHATE REGULON REPRESSOR"/>
    <property type="match status" value="1"/>
</dbReference>
<evidence type="ECO:0000256" key="1">
    <source>
        <dbReference type="ARBA" id="ARBA00022491"/>
    </source>
</evidence>
<organism evidence="5 6">
    <name type="scientific">Neptunomonas marina</name>
    <dbReference type="NCBI Taxonomy" id="1815562"/>
    <lineage>
        <taxon>Bacteria</taxon>
        <taxon>Pseudomonadati</taxon>
        <taxon>Pseudomonadota</taxon>
        <taxon>Gammaproteobacteria</taxon>
        <taxon>Oceanospirillales</taxon>
        <taxon>Oceanospirillaceae</taxon>
        <taxon>Neptunomonas</taxon>
    </lineage>
</organism>
<comment type="caution">
    <text evidence="5">The sequence shown here is derived from an EMBL/GenBank/DDBJ whole genome shotgun (WGS) entry which is preliminary data.</text>
</comment>
<dbReference type="Gene3D" id="1.10.10.10">
    <property type="entry name" value="Winged helix-like DNA-binding domain superfamily/Winged helix DNA-binding domain"/>
    <property type="match status" value="1"/>
</dbReference>
<dbReference type="Pfam" id="PF00455">
    <property type="entry name" value="DeoRC"/>
    <property type="match status" value="1"/>
</dbReference>
<evidence type="ECO:0000313" key="5">
    <source>
        <dbReference type="EMBL" id="RVU29347.1"/>
    </source>
</evidence>
<dbReference type="Pfam" id="PF08220">
    <property type="entry name" value="HTH_DeoR"/>
    <property type="match status" value="1"/>
</dbReference>
<reference evidence="5 6" key="1">
    <citation type="submission" date="2019-01" db="EMBL/GenBank/DDBJ databases">
        <authorList>
            <person name="Chen W.-M."/>
        </authorList>
    </citation>
    <scope>NUCLEOTIDE SEQUENCE [LARGE SCALE GENOMIC DNA]</scope>
    <source>
        <strain evidence="5 6">HPM-16</strain>
    </source>
</reference>